<dbReference type="Proteomes" id="UP000501676">
    <property type="component" value="Chromosome"/>
</dbReference>
<organism evidence="5 6">
    <name type="scientific">Lactobacillus iners</name>
    <dbReference type="NCBI Taxonomy" id="147802"/>
    <lineage>
        <taxon>Bacteria</taxon>
        <taxon>Bacillati</taxon>
        <taxon>Bacillota</taxon>
        <taxon>Bacilli</taxon>
        <taxon>Lactobacillales</taxon>
        <taxon>Lactobacillaceae</taxon>
        <taxon>Lactobacillus</taxon>
    </lineage>
</organism>
<evidence type="ECO:0000259" key="4">
    <source>
        <dbReference type="SMART" id="SM00642"/>
    </source>
</evidence>
<dbReference type="FunFam" id="3.90.400.10:FF:000002">
    <property type="entry name" value="Sucrose isomerase"/>
    <property type="match status" value="1"/>
</dbReference>
<feature type="domain" description="Glycosyl hydrolase family 13 catalytic" evidence="4">
    <location>
        <begin position="14"/>
        <end position="418"/>
    </location>
</feature>
<evidence type="ECO:0000256" key="3">
    <source>
        <dbReference type="ARBA" id="ARBA00023295"/>
    </source>
</evidence>
<evidence type="ECO:0000313" key="5">
    <source>
        <dbReference type="EMBL" id="QIH23418.1"/>
    </source>
</evidence>
<name>A0A6G7B7M5_9LACO</name>
<dbReference type="CDD" id="cd11333">
    <property type="entry name" value="AmyAc_SI_OligoGlu_DGase"/>
    <property type="match status" value="1"/>
</dbReference>
<dbReference type="Gene3D" id="2.60.40.1180">
    <property type="entry name" value="Golgi alpha-mannosidase II"/>
    <property type="match status" value="1"/>
</dbReference>
<gene>
    <name evidence="5" type="ORF">G6Z83_01375</name>
</gene>
<dbReference type="GO" id="GO:0004556">
    <property type="term" value="F:alpha-amylase activity"/>
    <property type="evidence" value="ECO:0007669"/>
    <property type="project" value="TreeGrafter"/>
</dbReference>
<comment type="similarity">
    <text evidence="1">Belongs to the glycosyl hydrolase 13 family.</text>
</comment>
<dbReference type="InterPro" id="IPR006047">
    <property type="entry name" value="GH13_cat_dom"/>
</dbReference>
<proteinExistence type="inferred from homology"/>
<dbReference type="EMBL" id="CP049228">
    <property type="protein sequence ID" value="QIH23418.1"/>
    <property type="molecule type" value="Genomic_DNA"/>
</dbReference>
<dbReference type="InterPro" id="IPR017853">
    <property type="entry name" value="GH"/>
</dbReference>
<keyword evidence="2" id="KW-0378">Hydrolase</keyword>
<dbReference type="Pfam" id="PF00128">
    <property type="entry name" value="Alpha-amylase"/>
    <property type="match status" value="1"/>
</dbReference>
<dbReference type="SUPFAM" id="SSF51445">
    <property type="entry name" value="(Trans)glycosidases"/>
    <property type="match status" value="1"/>
</dbReference>
<sequence>MSLKDWKKKTIVYEVYIQSFKDSNNDGIGDINGLESKLDYIKELGANSIWITPIFKSPLVDNGYDIEDYESINPIYGTMSDFEKLLISAHKKNLKIILDLVVNHTSDKHKWFLESKKSKNNQYSDYYIWRDPKPDGTEPSNLGSAFGGSAWTYVAERKQYYLHLFSEQQPDLNWNNVKVRQSIYHMMKFWLDKGVDGFRMDSISLISKPEKFDNVPLENHQRYGAYYYNISNGPHIHEYLQEMNSEVLSKYNIITIGETPHTTPEEAKRYVDPYRNELDMVFQFEHMHVDYGKFGRYSDVMYKLNDLRCAMNKWQEKLSWNTNYLGNHDQPRIVSRFGNDDKYRIKSAKVLAMMYILQKGTPFIFEGEEIGMTNLHITNINELKDIEAHYNYNFFIDKHISPEKALEMVNRKTRDNARTPMQWNFDRNSGFSDVKPWFDVNSNYKSINVKKDLQSSDSIYRFYQKLLQLRKEDSIMIDGEFRPLYINDSEIYAFIRELSGHKKLIVCSLCAYNKKFEVPKNVGNISKVILSNYEKDIKDININDRMIYLKPYEGVVVSLD</sequence>
<dbReference type="SUPFAM" id="SSF51011">
    <property type="entry name" value="Glycosyl hydrolase domain"/>
    <property type="match status" value="1"/>
</dbReference>
<dbReference type="FunFam" id="3.20.20.80:FF:000064">
    <property type="entry name" value="Oligo-1,6-glucosidase"/>
    <property type="match status" value="1"/>
</dbReference>
<evidence type="ECO:0000313" key="6">
    <source>
        <dbReference type="Proteomes" id="UP000501676"/>
    </source>
</evidence>
<dbReference type="Gene3D" id="3.20.20.80">
    <property type="entry name" value="Glycosidases"/>
    <property type="match status" value="1"/>
</dbReference>
<dbReference type="AlphaFoldDB" id="A0A6G7B7M5"/>
<evidence type="ECO:0000256" key="2">
    <source>
        <dbReference type="ARBA" id="ARBA00022801"/>
    </source>
</evidence>
<dbReference type="RefSeq" id="WP_164823890.1">
    <property type="nucleotide sequence ID" value="NZ_CP049228.1"/>
</dbReference>
<dbReference type="PANTHER" id="PTHR10357">
    <property type="entry name" value="ALPHA-AMYLASE FAMILY MEMBER"/>
    <property type="match status" value="1"/>
</dbReference>
<dbReference type="PANTHER" id="PTHR10357:SF179">
    <property type="entry name" value="NEUTRAL AND BASIC AMINO ACID TRANSPORT PROTEIN RBAT"/>
    <property type="match status" value="1"/>
</dbReference>
<accession>A0A6G7B7M5</accession>
<reference evidence="5 6" key="1">
    <citation type="submission" date="2020-02" db="EMBL/GenBank/DDBJ databases">
        <title>Complete genome sequences of six Lactobacillus iners strains isolated from the human vagina.</title>
        <authorList>
            <person name="France M.T."/>
            <person name="Rutt L."/>
            <person name="Narina S."/>
            <person name="Arbaugh S."/>
            <person name="Humphrys M.S."/>
            <person name="Ma B."/>
            <person name="Hayward M.R."/>
            <person name="Relman D."/>
            <person name="Kwon D.S."/>
            <person name="Ravel J."/>
        </authorList>
    </citation>
    <scope>NUCLEOTIDE SEQUENCE [LARGE SCALE GENOMIC DNA]</scope>
    <source>
        <strain evidence="5 6">C0210C1</strain>
    </source>
</reference>
<keyword evidence="3" id="KW-0326">Glycosidase</keyword>
<dbReference type="InterPro" id="IPR045857">
    <property type="entry name" value="O16G_dom_2"/>
</dbReference>
<dbReference type="NCBIfam" id="NF008183">
    <property type="entry name" value="PRK10933.1"/>
    <property type="match status" value="1"/>
</dbReference>
<evidence type="ECO:0000256" key="1">
    <source>
        <dbReference type="ARBA" id="ARBA00008061"/>
    </source>
</evidence>
<dbReference type="InterPro" id="IPR013780">
    <property type="entry name" value="Glyco_hydro_b"/>
</dbReference>
<dbReference type="Gene3D" id="3.90.400.10">
    <property type="entry name" value="Oligo-1,6-glucosidase, Domain 2"/>
    <property type="match status" value="1"/>
</dbReference>
<dbReference type="GO" id="GO:0009313">
    <property type="term" value="P:oligosaccharide catabolic process"/>
    <property type="evidence" value="ECO:0007669"/>
    <property type="project" value="TreeGrafter"/>
</dbReference>
<dbReference type="SMART" id="SM00642">
    <property type="entry name" value="Aamy"/>
    <property type="match status" value="1"/>
</dbReference>
<protein>
    <submittedName>
        <fullName evidence="5">Alpha-glucosidase</fullName>
    </submittedName>
</protein>